<evidence type="ECO:0000313" key="5">
    <source>
        <dbReference type="WBParaSite" id="Gr19_v10_g7990.t1"/>
    </source>
</evidence>
<feature type="transmembrane region" description="Helical" evidence="3">
    <location>
        <begin position="398"/>
        <end position="423"/>
    </location>
</feature>
<evidence type="ECO:0000256" key="2">
    <source>
        <dbReference type="SAM" id="MobiDB-lite"/>
    </source>
</evidence>
<feature type="transmembrane region" description="Helical" evidence="3">
    <location>
        <begin position="682"/>
        <end position="702"/>
    </location>
</feature>
<feature type="transmembrane region" description="Helical" evidence="3">
    <location>
        <begin position="435"/>
        <end position="454"/>
    </location>
</feature>
<sequence length="1002" mass="111289">MTTTEETNGEQSQQQSEQIASRSRQFIGLDQRFFENSNNAARPVKTLSAPGDLSQASKSWHHNGSHRSHQKQPRQRREEPCASCGRRFTTARGAGGGRGAGDTATHEQEELGESRGLKNSGRRTRHSQPDAANPAPNCADEHKNRAADGGRQRRGHLRGTRSNGFASGPPFPRRPMDKRQRQHSCDDDEGNFPWGAPLDERQKQHRIALIEQEINVLANETKCGIGSWRPIWLQKFARKEWMLILLCWFCAIQGMIVNGLFPSSISTIERRFQFSTSTLGRIMQFYDFGYVLFCIPVSYFGGRHSKSTGLGAGLLLMSLGSLVFTLPHFLAEPYTTSYQIENIGLSQCANDFLNRSAMFGAFPSNGTQSLMDQQQQVTGFEALQACPSPENQPGTFRYVFLFCLAHFMHGVGATPLYTIGVSYIDENVGPALSSLYIGVFYAFAIFGPAIGFFASSKFLLWHTDFLVTGQKLQKLIIDLDETDPKWVGAWYLGFLLASLLGLLAVFPILIFPKLLPESLKWHRTRLQEETLGQKKRSPECCGIPPSSGNRTAAVFSNGSGGHIDEDGNEKTVMVQFQSTTLKSRPGPIWYQLWLDVRHIPIAIYKILLNGPYMLITLGMSIDGLIVTGCSTFMSKYLERQFGVAPSKATLFMGAVMVPMAGFGTMFSGLIIHRFRLSCVRTLQYCIALVLCSLLLSPMYFIYCDHDQLVGIERHYPVDDAPGMDATGAFAYHLDARCNAHCRCLPTEYHPHIDGSQKAYYSPCYAGCPTPYAAQQKEYLNCSCVPDEMKGGTRRVKRGFCESKCRGLFAFMVFFAPFCFFTFAVGIALITVVLRTVDYDERSFALGIQWIIVRIIGTIPAPVVFGWLFDFSCIRQHLDPCSGEPHGSCMLYHNKSLADLFLAFTVAGQLIALVCLIGVLMFFAHSLRDDPLPASAAQAPEEIAIEVYHRHGSSSQAVDESDMDDGICGSSNAVIAQHGDDDGDDDDEDGLTFRTTTKPLLDF</sequence>
<feature type="region of interest" description="Disordered" evidence="2">
    <location>
        <begin position="1"/>
        <end position="24"/>
    </location>
</feature>
<evidence type="ECO:0000256" key="1">
    <source>
        <dbReference type="ARBA" id="ARBA00023157"/>
    </source>
</evidence>
<feature type="compositionally biased region" description="Basic and acidic residues" evidence="2">
    <location>
        <begin position="174"/>
        <end position="185"/>
    </location>
</feature>
<feature type="transmembrane region" description="Helical" evidence="3">
    <location>
        <begin position="281"/>
        <end position="300"/>
    </location>
</feature>
<feature type="compositionally biased region" description="Acidic residues" evidence="2">
    <location>
        <begin position="980"/>
        <end position="989"/>
    </location>
</feature>
<feature type="transmembrane region" description="Helical" evidence="3">
    <location>
        <begin position="241"/>
        <end position="261"/>
    </location>
</feature>
<keyword evidence="3" id="KW-0812">Transmembrane</keyword>
<keyword evidence="3" id="KW-1133">Transmembrane helix</keyword>
<dbReference type="InterPro" id="IPR004156">
    <property type="entry name" value="OATP"/>
</dbReference>
<dbReference type="PANTHER" id="PTHR11388">
    <property type="entry name" value="ORGANIC ANION TRANSPORTER"/>
    <property type="match status" value="1"/>
</dbReference>
<protein>
    <submittedName>
        <fullName evidence="5">Solute carrier organic anion transporter family member</fullName>
    </submittedName>
</protein>
<accession>A0A914IA15</accession>
<keyword evidence="4" id="KW-1185">Reference proteome</keyword>
<dbReference type="InterPro" id="IPR036259">
    <property type="entry name" value="MFS_trans_sf"/>
</dbReference>
<keyword evidence="1" id="KW-1015">Disulfide bond</keyword>
<dbReference type="GO" id="GO:0016323">
    <property type="term" value="C:basolateral plasma membrane"/>
    <property type="evidence" value="ECO:0007669"/>
    <property type="project" value="TreeGrafter"/>
</dbReference>
<feature type="region of interest" description="Disordered" evidence="2">
    <location>
        <begin position="975"/>
        <end position="1002"/>
    </location>
</feature>
<dbReference type="NCBIfam" id="TIGR00805">
    <property type="entry name" value="oat"/>
    <property type="match status" value="1"/>
</dbReference>
<feature type="transmembrane region" description="Helical" evidence="3">
    <location>
        <begin position="845"/>
        <end position="868"/>
    </location>
</feature>
<feature type="compositionally biased region" description="Basic and acidic residues" evidence="2">
    <location>
        <begin position="139"/>
        <end position="151"/>
    </location>
</feature>
<feature type="transmembrane region" description="Helical" evidence="3">
    <location>
        <begin position="648"/>
        <end position="670"/>
    </location>
</feature>
<evidence type="ECO:0000256" key="3">
    <source>
        <dbReference type="SAM" id="Phobius"/>
    </source>
</evidence>
<feature type="transmembrane region" description="Helical" evidence="3">
    <location>
        <begin position="807"/>
        <end position="833"/>
    </location>
</feature>
<feature type="region of interest" description="Disordered" evidence="2">
    <location>
        <begin position="37"/>
        <end position="194"/>
    </location>
</feature>
<dbReference type="PANTHER" id="PTHR11388:SF151">
    <property type="entry name" value="SOLUTE CARRIER ORGANIC ANION TRANSPORTER FAMILY MEMBER"/>
    <property type="match status" value="1"/>
</dbReference>
<feature type="compositionally biased region" description="Basic residues" evidence="2">
    <location>
        <begin position="59"/>
        <end position="74"/>
    </location>
</feature>
<dbReference type="AlphaFoldDB" id="A0A914IA15"/>
<feature type="transmembrane region" description="Helical" evidence="3">
    <location>
        <begin position="312"/>
        <end position="331"/>
    </location>
</feature>
<dbReference type="GO" id="GO:0043252">
    <property type="term" value="P:sodium-independent organic anion transport"/>
    <property type="evidence" value="ECO:0007669"/>
    <property type="project" value="TreeGrafter"/>
</dbReference>
<dbReference type="SUPFAM" id="SSF103473">
    <property type="entry name" value="MFS general substrate transporter"/>
    <property type="match status" value="1"/>
</dbReference>
<feature type="transmembrane region" description="Helical" evidence="3">
    <location>
        <begin position="899"/>
        <end position="922"/>
    </location>
</feature>
<name>A0A914IA15_GLORO</name>
<feature type="compositionally biased region" description="Low complexity" evidence="2">
    <location>
        <begin position="129"/>
        <end position="138"/>
    </location>
</feature>
<evidence type="ECO:0000313" key="4">
    <source>
        <dbReference type="Proteomes" id="UP000887572"/>
    </source>
</evidence>
<dbReference type="Proteomes" id="UP000887572">
    <property type="component" value="Unplaced"/>
</dbReference>
<dbReference type="Pfam" id="PF03137">
    <property type="entry name" value="OATP"/>
    <property type="match status" value="1"/>
</dbReference>
<proteinExistence type="predicted"/>
<dbReference type="WBParaSite" id="Gr19_v10_g7990.t1">
    <property type="protein sequence ID" value="Gr19_v10_g7990.t1"/>
    <property type="gene ID" value="Gr19_v10_g7990"/>
</dbReference>
<feature type="compositionally biased region" description="Basic and acidic residues" evidence="2">
    <location>
        <begin position="104"/>
        <end position="116"/>
    </location>
</feature>
<feature type="compositionally biased region" description="Polar residues" evidence="2">
    <location>
        <begin position="992"/>
        <end position="1002"/>
    </location>
</feature>
<dbReference type="Gene3D" id="1.20.1250.20">
    <property type="entry name" value="MFS general substrate transporter like domains"/>
    <property type="match status" value="1"/>
</dbReference>
<feature type="transmembrane region" description="Helical" evidence="3">
    <location>
        <begin position="489"/>
        <end position="515"/>
    </location>
</feature>
<keyword evidence="3" id="KW-0472">Membrane</keyword>
<reference evidence="5" key="1">
    <citation type="submission" date="2022-11" db="UniProtKB">
        <authorList>
            <consortium name="WormBaseParasite"/>
        </authorList>
    </citation>
    <scope>IDENTIFICATION</scope>
</reference>
<dbReference type="GO" id="GO:0015347">
    <property type="term" value="F:sodium-independent organic anion transmembrane transporter activity"/>
    <property type="evidence" value="ECO:0007669"/>
    <property type="project" value="TreeGrafter"/>
</dbReference>
<feature type="transmembrane region" description="Helical" evidence="3">
    <location>
        <begin position="612"/>
        <end position="633"/>
    </location>
</feature>
<organism evidence="4 5">
    <name type="scientific">Globodera rostochiensis</name>
    <name type="common">Golden nematode worm</name>
    <name type="synonym">Heterodera rostochiensis</name>
    <dbReference type="NCBI Taxonomy" id="31243"/>
    <lineage>
        <taxon>Eukaryota</taxon>
        <taxon>Metazoa</taxon>
        <taxon>Ecdysozoa</taxon>
        <taxon>Nematoda</taxon>
        <taxon>Chromadorea</taxon>
        <taxon>Rhabditida</taxon>
        <taxon>Tylenchina</taxon>
        <taxon>Tylenchomorpha</taxon>
        <taxon>Tylenchoidea</taxon>
        <taxon>Heteroderidae</taxon>
        <taxon>Heteroderinae</taxon>
        <taxon>Globodera</taxon>
    </lineage>
</organism>